<dbReference type="SUPFAM" id="SSF48208">
    <property type="entry name" value="Six-hairpin glycosidases"/>
    <property type="match status" value="1"/>
</dbReference>
<dbReference type="GO" id="GO:0000324">
    <property type="term" value="C:fungal-type vacuole"/>
    <property type="evidence" value="ECO:0007669"/>
    <property type="project" value="TreeGrafter"/>
</dbReference>
<keyword evidence="6 10" id="KW-0326">Glycosidase</keyword>
<dbReference type="OrthoDB" id="6123450at2759"/>
<dbReference type="Proteomes" id="UP000193560">
    <property type="component" value="Unassembled WGS sequence"/>
</dbReference>
<dbReference type="InterPro" id="IPR012341">
    <property type="entry name" value="6hp_glycosidase-like_sf"/>
</dbReference>
<dbReference type="PANTHER" id="PTHR31616:SF9">
    <property type="entry name" value="GLUCOAMYLASE, INTRACELLULAR SPORULATION-SPECIFIC"/>
    <property type="match status" value="1"/>
</dbReference>
<comment type="catalytic activity">
    <reaction evidence="1">
        <text>Hydrolysis of terminal (1-&gt;4)-linked alpha-D-glucose residues successively from non-reducing ends of the chains with release of beta-D-glucose.</text>
        <dbReference type="EC" id="3.2.1.3"/>
    </reaction>
</comment>
<evidence type="ECO:0000313" key="10">
    <source>
        <dbReference type="EMBL" id="ORZ11841.1"/>
    </source>
</evidence>
<feature type="domain" description="GH15-like" evidence="9">
    <location>
        <begin position="69"/>
        <end position="500"/>
    </location>
</feature>
<proteinExistence type="inferred from homology"/>
<evidence type="ECO:0000256" key="4">
    <source>
        <dbReference type="ARBA" id="ARBA00022801"/>
    </source>
</evidence>
<organism evidence="10 11">
    <name type="scientific">Absidia repens</name>
    <dbReference type="NCBI Taxonomy" id="90262"/>
    <lineage>
        <taxon>Eukaryota</taxon>
        <taxon>Fungi</taxon>
        <taxon>Fungi incertae sedis</taxon>
        <taxon>Mucoromycota</taxon>
        <taxon>Mucoromycotina</taxon>
        <taxon>Mucoromycetes</taxon>
        <taxon>Mucorales</taxon>
        <taxon>Cunninghamellaceae</taxon>
        <taxon>Absidia</taxon>
    </lineage>
</organism>
<evidence type="ECO:0000256" key="3">
    <source>
        <dbReference type="ARBA" id="ARBA00012593"/>
    </source>
</evidence>
<keyword evidence="4" id="KW-0378">Hydrolase</keyword>
<dbReference type="GO" id="GO:0004339">
    <property type="term" value="F:glucan 1,4-alpha-glucosidase activity"/>
    <property type="evidence" value="ECO:0007669"/>
    <property type="project" value="UniProtKB-EC"/>
</dbReference>
<keyword evidence="11" id="KW-1185">Reference proteome</keyword>
<evidence type="ECO:0000256" key="1">
    <source>
        <dbReference type="ARBA" id="ARBA00001863"/>
    </source>
</evidence>
<evidence type="ECO:0000256" key="8">
    <source>
        <dbReference type="SAM" id="SignalP"/>
    </source>
</evidence>
<feature type="signal peptide" evidence="8">
    <location>
        <begin position="1"/>
        <end position="32"/>
    </location>
</feature>
<feature type="chain" id="PRO_5012801129" description="glucan 1,4-alpha-glucosidase" evidence="8">
    <location>
        <begin position="33"/>
        <end position="513"/>
    </location>
</feature>
<dbReference type="GO" id="GO:0000272">
    <property type="term" value="P:polysaccharide catabolic process"/>
    <property type="evidence" value="ECO:0007669"/>
    <property type="project" value="UniProtKB-KW"/>
</dbReference>
<dbReference type="InterPro" id="IPR000165">
    <property type="entry name" value="Glucoamylase"/>
</dbReference>
<reference evidence="10 11" key="1">
    <citation type="submission" date="2016-07" db="EMBL/GenBank/DDBJ databases">
        <title>Pervasive Adenine N6-methylation of Active Genes in Fungi.</title>
        <authorList>
            <consortium name="DOE Joint Genome Institute"/>
            <person name="Mondo S.J."/>
            <person name="Dannebaum R.O."/>
            <person name="Kuo R.C."/>
            <person name="Labutti K."/>
            <person name="Haridas S."/>
            <person name="Kuo A."/>
            <person name="Salamov A."/>
            <person name="Ahrendt S.R."/>
            <person name="Lipzen A."/>
            <person name="Sullivan W."/>
            <person name="Andreopoulos W.B."/>
            <person name="Clum A."/>
            <person name="Lindquist E."/>
            <person name="Daum C."/>
            <person name="Ramamoorthy G.K."/>
            <person name="Gryganskyi A."/>
            <person name="Culley D."/>
            <person name="Magnuson J.K."/>
            <person name="James T.Y."/>
            <person name="O'Malley M.A."/>
            <person name="Stajich J.E."/>
            <person name="Spatafora J.W."/>
            <person name="Visel A."/>
            <person name="Grigoriev I.V."/>
        </authorList>
    </citation>
    <scope>NUCLEOTIDE SEQUENCE [LARGE SCALE GENOMIC DNA]</scope>
    <source>
        <strain evidence="10 11">NRRL 1336</strain>
    </source>
</reference>
<dbReference type="EC" id="3.2.1.3" evidence="3"/>
<name>A0A1X2I8T2_9FUNG</name>
<dbReference type="InterPro" id="IPR008928">
    <property type="entry name" value="6-hairpin_glycosidase_sf"/>
</dbReference>
<dbReference type="AlphaFoldDB" id="A0A1X2I8T2"/>
<evidence type="ECO:0000256" key="2">
    <source>
        <dbReference type="ARBA" id="ARBA00006188"/>
    </source>
</evidence>
<dbReference type="Pfam" id="PF00723">
    <property type="entry name" value="Glyco_hydro_15"/>
    <property type="match status" value="1"/>
</dbReference>
<accession>A0A1X2I8T2</accession>
<evidence type="ECO:0000313" key="11">
    <source>
        <dbReference type="Proteomes" id="UP000193560"/>
    </source>
</evidence>
<dbReference type="Gene3D" id="1.50.10.10">
    <property type="match status" value="1"/>
</dbReference>
<sequence>MIATLYFKLLVFFDLLFWFDQDAIWFLKPVDAIHADPLLPLQTVWSLQPQRSLLNHTWVETQQEQSLRHLLANVNPVGTRRGFIAASPSKVNPDYFYTWTRDASLVSYAVATLLDQQQQLSHGTNDLTEKMDLNQVLYDYVDFQIHTQHTVDRTPCQCLGEPKFNADGSPYVNVWGRPQNDGPAERAIAMIQFANVLVEQNTDTIPLDYIKTTLKPAIYLDLDYVVRSWKEPCFDLWEEIKGIHFYTLMVMRRGLLDGSDFARKHDDSKRTHLYRHFARRIEQRLLTFWSSSDNYIKVTQDQVQGQQKPSGLDISILLAANLAAPLKDGFFTPDSDKILATAKALEDAFANLYPLNTNKRNDGNDNAATAMGRYPEDRYDGYGLSIGNPWFLATTAMAELYYLAMMAWQHQGGVEVTDINHGFFKQRDPTVELGHFYEVNHSDFDALRHSLASDADRFLMTVQYHQGLDGALSEQYNRDTGFLQGASHLTWSYASLISALHTRGQFYSDSSDS</sequence>
<comment type="similarity">
    <text evidence="2">Belongs to the glycosyl hydrolase 15 family.</text>
</comment>
<gene>
    <name evidence="10" type="ORF">BCR42DRAFT_453797</name>
</gene>
<dbReference type="EMBL" id="MCGE01000020">
    <property type="protein sequence ID" value="ORZ11841.1"/>
    <property type="molecule type" value="Genomic_DNA"/>
</dbReference>
<keyword evidence="7" id="KW-0624">Polysaccharide degradation</keyword>
<dbReference type="PRINTS" id="PR00736">
    <property type="entry name" value="GLHYDRLASE15"/>
</dbReference>
<evidence type="ECO:0000259" key="9">
    <source>
        <dbReference type="Pfam" id="PF00723"/>
    </source>
</evidence>
<evidence type="ECO:0000256" key="6">
    <source>
        <dbReference type="ARBA" id="ARBA00023295"/>
    </source>
</evidence>
<dbReference type="STRING" id="90262.A0A1X2I8T2"/>
<dbReference type="PANTHER" id="PTHR31616">
    <property type="entry name" value="TREHALASE"/>
    <property type="match status" value="1"/>
</dbReference>
<evidence type="ECO:0000256" key="7">
    <source>
        <dbReference type="ARBA" id="ARBA00023326"/>
    </source>
</evidence>
<keyword evidence="8" id="KW-0732">Signal</keyword>
<protein>
    <recommendedName>
        <fullName evidence="3">glucan 1,4-alpha-glucosidase</fullName>
        <ecNumber evidence="3">3.2.1.3</ecNumber>
    </recommendedName>
</protein>
<comment type="caution">
    <text evidence="10">The sequence shown here is derived from an EMBL/GenBank/DDBJ whole genome shotgun (WGS) entry which is preliminary data.</text>
</comment>
<dbReference type="InterPro" id="IPR011613">
    <property type="entry name" value="GH15-like"/>
</dbReference>
<evidence type="ECO:0000256" key="5">
    <source>
        <dbReference type="ARBA" id="ARBA00023277"/>
    </source>
</evidence>
<keyword evidence="5" id="KW-0119">Carbohydrate metabolism</keyword>